<evidence type="ECO:0000313" key="3">
    <source>
        <dbReference type="Proteomes" id="UP000604825"/>
    </source>
</evidence>
<comment type="caution">
    <text evidence="2">The sequence shown here is derived from an EMBL/GenBank/DDBJ whole genome shotgun (WGS) entry which is preliminary data.</text>
</comment>
<dbReference type="EMBL" id="CAJGYO010000105">
    <property type="protein sequence ID" value="CAD6341008.1"/>
    <property type="molecule type" value="Genomic_DNA"/>
</dbReference>
<keyword evidence="3" id="KW-1185">Reference proteome</keyword>
<gene>
    <name evidence="2" type="ORF">NCGR_LOCUS65106</name>
</gene>
<organism evidence="2 3">
    <name type="scientific">Miscanthus lutarioriparius</name>
    <dbReference type="NCBI Taxonomy" id="422564"/>
    <lineage>
        <taxon>Eukaryota</taxon>
        <taxon>Viridiplantae</taxon>
        <taxon>Streptophyta</taxon>
        <taxon>Embryophyta</taxon>
        <taxon>Tracheophyta</taxon>
        <taxon>Spermatophyta</taxon>
        <taxon>Magnoliopsida</taxon>
        <taxon>Liliopsida</taxon>
        <taxon>Poales</taxon>
        <taxon>Poaceae</taxon>
        <taxon>PACMAD clade</taxon>
        <taxon>Panicoideae</taxon>
        <taxon>Andropogonodae</taxon>
        <taxon>Andropogoneae</taxon>
        <taxon>Saccharinae</taxon>
        <taxon>Miscanthus</taxon>
    </lineage>
</organism>
<proteinExistence type="predicted"/>
<evidence type="ECO:0000256" key="1">
    <source>
        <dbReference type="SAM" id="MobiDB-lite"/>
    </source>
</evidence>
<name>A0A811SE39_9POAL</name>
<dbReference type="OrthoDB" id="691441at2759"/>
<dbReference type="Proteomes" id="UP000604825">
    <property type="component" value="Unassembled WGS sequence"/>
</dbReference>
<reference evidence="2" key="1">
    <citation type="submission" date="2020-10" db="EMBL/GenBank/DDBJ databases">
        <authorList>
            <person name="Han B."/>
            <person name="Lu T."/>
            <person name="Zhao Q."/>
            <person name="Huang X."/>
            <person name="Zhao Y."/>
        </authorList>
    </citation>
    <scope>NUCLEOTIDE SEQUENCE</scope>
</reference>
<evidence type="ECO:0000313" key="2">
    <source>
        <dbReference type="EMBL" id="CAD6341008.1"/>
    </source>
</evidence>
<feature type="region of interest" description="Disordered" evidence="1">
    <location>
        <begin position="33"/>
        <end position="83"/>
    </location>
</feature>
<accession>A0A811SE39</accession>
<protein>
    <submittedName>
        <fullName evidence="2">Uncharacterized protein</fullName>
    </submittedName>
</protein>
<sequence length="83" mass="8491">MACAMLVGLWCAHPDRGLRPTVRQAVNVLRFEGPPPTLPAKMPVATYGPPADRPASTTSSMEPATTVSGGDGVGTTKPSALSS</sequence>
<dbReference type="AlphaFoldDB" id="A0A811SE39"/>